<organism evidence="2 3">
    <name type="scientific">Nitratidesulfovibrio oxamicus</name>
    <dbReference type="NCBI Taxonomy" id="32016"/>
    <lineage>
        <taxon>Bacteria</taxon>
        <taxon>Pseudomonadati</taxon>
        <taxon>Thermodesulfobacteriota</taxon>
        <taxon>Desulfovibrionia</taxon>
        <taxon>Desulfovibrionales</taxon>
        <taxon>Desulfovibrionaceae</taxon>
        <taxon>Nitratidesulfovibrio</taxon>
    </lineage>
</organism>
<evidence type="ECO:0000313" key="3">
    <source>
        <dbReference type="Proteomes" id="UP001194469"/>
    </source>
</evidence>
<proteinExistence type="predicted"/>
<dbReference type="Proteomes" id="UP001194469">
    <property type="component" value="Unassembled WGS sequence"/>
</dbReference>
<keyword evidence="3" id="KW-1185">Reference proteome</keyword>
<comment type="caution">
    <text evidence="2">The sequence shown here is derived from an EMBL/GenBank/DDBJ whole genome shotgun (WGS) entry which is preliminary data.</text>
</comment>
<feature type="compositionally biased region" description="Low complexity" evidence="1">
    <location>
        <begin position="26"/>
        <end position="57"/>
    </location>
</feature>
<feature type="region of interest" description="Disordered" evidence="1">
    <location>
        <begin position="1"/>
        <end position="64"/>
    </location>
</feature>
<reference evidence="2 3" key="1">
    <citation type="submission" date="2019-08" db="EMBL/GenBank/DDBJ databases">
        <authorList>
            <person name="Luo N."/>
        </authorList>
    </citation>
    <scope>NUCLEOTIDE SEQUENCE [LARGE SCALE GENOMIC DNA]</scope>
    <source>
        <strain evidence="2 3">NCIMB 9442</strain>
    </source>
</reference>
<evidence type="ECO:0000256" key="1">
    <source>
        <dbReference type="SAM" id="MobiDB-lite"/>
    </source>
</evidence>
<sequence>PAADPAPQSGGSDTSLPWDDVPYPAPGAGAAPGGSAVADAASGTSGVSGAAGASAPVPQDPQGDGTWDGFVQYCAERNGEGGSILSMLRQTQGHCADGTLTVSTRSSTQYNLLSTPGNEALLVARARAYFGTDVRVEVLPPTTRIKTPSELRAEAERHPAVSLLREQFGATMLSCRPLADGRLQ</sequence>
<evidence type="ECO:0000313" key="2">
    <source>
        <dbReference type="EMBL" id="MBG3877917.1"/>
    </source>
</evidence>
<dbReference type="EMBL" id="VRYY01000413">
    <property type="protein sequence ID" value="MBG3877917.1"/>
    <property type="molecule type" value="Genomic_DNA"/>
</dbReference>
<name>A0ABS0J709_9BACT</name>
<protein>
    <submittedName>
        <fullName evidence="2">DNA polymerase III subunit gamma/tau</fullName>
    </submittedName>
</protein>
<accession>A0ABS0J709</accession>
<feature type="non-terminal residue" evidence="2">
    <location>
        <position position="1"/>
    </location>
</feature>
<gene>
    <name evidence="2" type="ORF">FVW20_13075</name>
</gene>